<feature type="site" description="Important for catalytic activity" evidence="7">
    <location>
        <position position="270"/>
    </location>
</feature>
<evidence type="ECO:0000256" key="1">
    <source>
        <dbReference type="ARBA" id="ARBA00022475"/>
    </source>
</evidence>
<keyword evidence="2 7" id="KW-0812">Transmembrane</keyword>
<sequence length="395" mass="42936">MSEQRIDERDDQEIDQGTRTPDDVTDLLDQAPQPRSRTAARWGKSCLSVLIALAVIVGGGFFAWHKFSSFAAETLSTPDYTNAKGTKDIHFTVPSGAPLTTIGEDLQKDDVIKSTKAWKKAIAAYDGTPTVQAGTYRLRTQVPAATALSHLTHPATYRIRNTVQVLEGLRLSDQIAALAKGTKISVKSYDAALRKPQDLGLPPWAKNKPEGFLFPDTYELTDGATATSVLQQMTGRFTQVSDSIDLTQRAQALHVTPYQVVIVASIIEKEVNRPADRPKVARVIYNRLAKGMKLQLDSTVLYAVGKDGELTTSDAERASKSPYNTYVHAGLPPGPISAPGEAALKAAANPASGPWMYWVVVNPNTGETVFSTTKTQHDAAVIKFQQWCTAHKGKC</sequence>
<dbReference type="CDD" id="cd08010">
    <property type="entry name" value="MltG_like"/>
    <property type="match status" value="1"/>
</dbReference>
<evidence type="ECO:0000256" key="2">
    <source>
        <dbReference type="ARBA" id="ARBA00022692"/>
    </source>
</evidence>
<feature type="transmembrane region" description="Helical" evidence="7">
    <location>
        <begin position="45"/>
        <end position="64"/>
    </location>
</feature>
<evidence type="ECO:0000256" key="3">
    <source>
        <dbReference type="ARBA" id="ARBA00022989"/>
    </source>
</evidence>
<keyword evidence="10" id="KW-1185">Reference proteome</keyword>
<dbReference type="InterPro" id="IPR003770">
    <property type="entry name" value="MLTG-like"/>
</dbReference>
<dbReference type="EMBL" id="BMMZ01000002">
    <property type="protein sequence ID" value="GGL52939.1"/>
    <property type="molecule type" value="Genomic_DNA"/>
</dbReference>
<dbReference type="Gene3D" id="3.30.1490.480">
    <property type="entry name" value="Endolytic murein transglycosylase"/>
    <property type="match status" value="1"/>
</dbReference>
<dbReference type="GO" id="GO:0071555">
    <property type="term" value="P:cell wall organization"/>
    <property type="evidence" value="ECO:0007669"/>
    <property type="project" value="UniProtKB-KW"/>
</dbReference>
<comment type="function">
    <text evidence="7">Functions as a peptidoglycan terminase that cleaves nascent peptidoglycan strands endolytically to terminate their elongation.</text>
</comment>
<keyword evidence="4 7" id="KW-0472">Membrane</keyword>
<comment type="similarity">
    <text evidence="7">Belongs to the transglycosylase MltG family.</text>
</comment>
<dbReference type="GO" id="GO:0009252">
    <property type="term" value="P:peptidoglycan biosynthetic process"/>
    <property type="evidence" value="ECO:0007669"/>
    <property type="project" value="UniProtKB-UniRule"/>
</dbReference>
<comment type="subcellular location">
    <subcellularLocation>
        <location evidence="7">Cell membrane</location>
        <topology evidence="7">Single-pass membrane protein</topology>
    </subcellularLocation>
</comment>
<evidence type="ECO:0000256" key="5">
    <source>
        <dbReference type="ARBA" id="ARBA00023239"/>
    </source>
</evidence>
<evidence type="ECO:0000313" key="10">
    <source>
        <dbReference type="Proteomes" id="UP000613840"/>
    </source>
</evidence>
<accession>A0A917W1W2</accession>
<dbReference type="PANTHER" id="PTHR30518:SF2">
    <property type="entry name" value="ENDOLYTIC MUREIN TRANSGLYCOSYLASE"/>
    <property type="match status" value="1"/>
</dbReference>
<evidence type="ECO:0000256" key="4">
    <source>
        <dbReference type="ARBA" id="ARBA00023136"/>
    </source>
</evidence>
<dbReference type="HAMAP" id="MF_02065">
    <property type="entry name" value="MltG"/>
    <property type="match status" value="1"/>
</dbReference>
<keyword evidence="5 7" id="KW-0456">Lyase</keyword>
<protein>
    <recommendedName>
        <fullName evidence="7">Endolytic murein transglycosylase</fullName>
        <ecNumber evidence="7">4.2.2.29</ecNumber>
    </recommendedName>
    <alternativeName>
        <fullName evidence="7">Peptidoglycan lytic transglycosylase</fullName>
    </alternativeName>
    <alternativeName>
        <fullName evidence="7">Peptidoglycan polymerization terminase</fullName>
    </alternativeName>
</protein>
<dbReference type="PANTHER" id="PTHR30518">
    <property type="entry name" value="ENDOLYTIC MUREIN TRANSGLYCOSYLASE"/>
    <property type="match status" value="1"/>
</dbReference>
<evidence type="ECO:0000313" key="9">
    <source>
        <dbReference type="EMBL" id="GGL52939.1"/>
    </source>
</evidence>
<dbReference type="NCBIfam" id="TIGR00247">
    <property type="entry name" value="endolytic transglycosylase MltG"/>
    <property type="match status" value="1"/>
</dbReference>
<evidence type="ECO:0000256" key="7">
    <source>
        <dbReference type="HAMAP-Rule" id="MF_02065"/>
    </source>
</evidence>
<reference evidence="9" key="1">
    <citation type="journal article" date="2014" name="Int. J. Syst. Evol. Microbiol.">
        <title>Complete genome sequence of Corynebacterium casei LMG S-19264T (=DSM 44701T), isolated from a smear-ripened cheese.</title>
        <authorList>
            <consortium name="US DOE Joint Genome Institute (JGI-PGF)"/>
            <person name="Walter F."/>
            <person name="Albersmeier A."/>
            <person name="Kalinowski J."/>
            <person name="Ruckert C."/>
        </authorList>
    </citation>
    <scope>NUCLEOTIDE SEQUENCE</scope>
    <source>
        <strain evidence="9">CGMCC 4.7306</strain>
    </source>
</reference>
<gene>
    <name evidence="7" type="primary">mltG</name>
    <name evidence="9" type="ORF">GCM10011575_09120</name>
</gene>
<evidence type="ECO:0000256" key="6">
    <source>
        <dbReference type="ARBA" id="ARBA00023316"/>
    </source>
</evidence>
<evidence type="ECO:0000256" key="8">
    <source>
        <dbReference type="SAM" id="MobiDB-lite"/>
    </source>
</evidence>
<proteinExistence type="inferred from homology"/>
<keyword evidence="1 7" id="KW-1003">Cell membrane</keyword>
<dbReference type="EC" id="4.2.2.29" evidence="7"/>
<dbReference type="Pfam" id="PF02618">
    <property type="entry name" value="YceG"/>
    <property type="match status" value="1"/>
</dbReference>
<dbReference type="GO" id="GO:0005886">
    <property type="term" value="C:plasma membrane"/>
    <property type="evidence" value="ECO:0007669"/>
    <property type="project" value="UniProtKB-SubCell"/>
</dbReference>
<name>A0A917W1W2_9ACTN</name>
<keyword evidence="3 7" id="KW-1133">Transmembrane helix</keyword>
<dbReference type="RefSeq" id="WP_188893998.1">
    <property type="nucleotide sequence ID" value="NZ_BMMZ01000002.1"/>
</dbReference>
<comment type="catalytic activity">
    <reaction evidence="7">
        <text>a peptidoglycan chain = a peptidoglycan chain with N-acetyl-1,6-anhydromuramyl-[peptide] at the reducing end + a peptidoglycan chain with N-acetylglucosamine at the non-reducing end.</text>
        <dbReference type="EC" id="4.2.2.29"/>
    </reaction>
</comment>
<dbReference type="GO" id="GO:0008932">
    <property type="term" value="F:lytic endotransglycosylase activity"/>
    <property type="evidence" value="ECO:0007669"/>
    <property type="project" value="UniProtKB-UniRule"/>
</dbReference>
<dbReference type="AlphaFoldDB" id="A0A917W1W2"/>
<comment type="caution">
    <text evidence="9">The sequence shown here is derived from an EMBL/GenBank/DDBJ whole genome shotgun (WGS) entry which is preliminary data.</text>
</comment>
<feature type="region of interest" description="Disordered" evidence="8">
    <location>
        <begin position="1"/>
        <end position="36"/>
    </location>
</feature>
<reference evidence="9" key="2">
    <citation type="submission" date="2020-09" db="EMBL/GenBank/DDBJ databases">
        <authorList>
            <person name="Sun Q."/>
            <person name="Zhou Y."/>
        </authorList>
    </citation>
    <scope>NUCLEOTIDE SEQUENCE</scope>
    <source>
        <strain evidence="9">CGMCC 4.7306</strain>
    </source>
</reference>
<dbReference type="Proteomes" id="UP000613840">
    <property type="component" value="Unassembled WGS sequence"/>
</dbReference>
<keyword evidence="6 7" id="KW-0961">Cell wall biogenesis/degradation</keyword>
<organism evidence="9 10">
    <name type="scientific">Microlunatus endophyticus</name>
    <dbReference type="NCBI Taxonomy" id="1716077"/>
    <lineage>
        <taxon>Bacteria</taxon>
        <taxon>Bacillati</taxon>
        <taxon>Actinomycetota</taxon>
        <taxon>Actinomycetes</taxon>
        <taxon>Propionibacteriales</taxon>
        <taxon>Propionibacteriaceae</taxon>
        <taxon>Microlunatus</taxon>
    </lineage>
</organism>